<evidence type="ECO:0000256" key="1">
    <source>
        <dbReference type="ARBA" id="ARBA00022491"/>
    </source>
</evidence>
<dbReference type="EMBL" id="JACXZS010000006">
    <property type="protein sequence ID" value="MBD3942086.1"/>
    <property type="molecule type" value="Genomic_DNA"/>
</dbReference>
<dbReference type="InterPro" id="IPR001761">
    <property type="entry name" value="Peripla_BP/Lac1_sug-bd_dom"/>
</dbReference>
<evidence type="ECO:0000259" key="5">
    <source>
        <dbReference type="PROSITE" id="PS50932"/>
    </source>
</evidence>
<dbReference type="CDD" id="cd06267">
    <property type="entry name" value="PBP1_LacI_sugar_binding-like"/>
    <property type="match status" value="1"/>
</dbReference>
<evidence type="ECO:0000256" key="3">
    <source>
        <dbReference type="ARBA" id="ARBA00023125"/>
    </source>
</evidence>
<dbReference type="SMART" id="SM00354">
    <property type="entry name" value="HTH_LACI"/>
    <property type="match status" value="1"/>
</dbReference>
<organism evidence="6 7">
    <name type="scientific">Microbacterium helvum</name>
    <dbReference type="NCBI Taxonomy" id="2773713"/>
    <lineage>
        <taxon>Bacteria</taxon>
        <taxon>Bacillati</taxon>
        <taxon>Actinomycetota</taxon>
        <taxon>Actinomycetes</taxon>
        <taxon>Micrococcales</taxon>
        <taxon>Microbacteriaceae</taxon>
        <taxon>Microbacterium</taxon>
    </lineage>
</organism>
<protein>
    <submittedName>
        <fullName evidence="6">LacI family DNA-binding transcriptional regulator</fullName>
    </submittedName>
</protein>
<dbReference type="PANTHER" id="PTHR30146">
    <property type="entry name" value="LACI-RELATED TRANSCRIPTIONAL REPRESSOR"/>
    <property type="match status" value="1"/>
</dbReference>
<dbReference type="PROSITE" id="PS50932">
    <property type="entry name" value="HTH_LACI_2"/>
    <property type="match status" value="1"/>
</dbReference>
<evidence type="ECO:0000256" key="2">
    <source>
        <dbReference type="ARBA" id="ARBA00023015"/>
    </source>
</evidence>
<dbReference type="CDD" id="cd01392">
    <property type="entry name" value="HTH_LacI"/>
    <property type="match status" value="1"/>
</dbReference>
<dbReference type="RefSeq" id="WP_191171717.1">
    <property type="nucleotide sequence ID" value="NZ_JACXZS010000006.1"/>
</dbReference>
<accession>A0ABR8NSS0</accession>
<comment type="caution">
    <text evidence="6">The sequence shown here is derived from an EMBL/GenBank/DDBJ whole genome shotgun (WGS) entry which is preliminary data.</text>
</comment>
<keyword evidence="4" id="KW-0804">Transcription</keyword>
<dbReference type="Pfam" id="PF00356">
    <property type="entry name" value="LacI"/>
    <property type="match status" value="1"/>
</dbReference>
<evidence type="ECO:0000313" key="7">
    <source>
        <dbReference type="Proteomes" id="UP000598426"/>
    </source>
</evidence>
<dbReference type="PANTHER" id="PTHR30146:SF148">
    <property type="entry name" value="HTH-TYPE TRANSCRIPTIONAL REPRESSOR PURR-RELATED"/>
    <property type="match status" value="1"/>
</dbReference>
<dbReference type="SUPFAM" id="SSF53822">
    <property type="entry name" value="Periplasmic binding protein-like I"/>
    <property type="match status" value="1"/>
</dbReference>
<name>A0ABR8NSS0_9MICO</name>
<dbReference type="InterPro" id="IPR010982">
    <property type="entry name" value="Lambda_DNA-bd_dom_sf"/>
</dbReference>
<dbReference type="SUPFAM" id="SSF47413">
    <property type="entry name" value="lambda repressor-like DNA-binding domains"/>
    <property type="match status" value="1"/>
</dbReference>
<keyword evidence="2" id="KW-0805">Transcription regulation</keyword>
<dbReference type="InterPro" id="IPR028082">
    <property type="entry name" value="Peripla_BP_I"/>
</dbReference>
<feature type="domain" description="HTH lacI-type" evidence="5">
    <location>
        <begin position="6"/>
        <end position="60"/>
    </location>
</feature>
<dbReference type="Gene3D" id="1.10.260.40">
    <property type="entry name" value="lambda repressor-like DNA-binding domains"/>
    <property type="match status" value="1"/>
</dbReference>
<proteinExistence type="predicted"/>
<dbReference type="PROSITE" id="PS00356">
    <property type="entry name" value="HTH_LACI_1"/>
    <property type="match status" value="1"/>
</dbReference>
<keyword evidence="7" id="KW-1185">Reference proteome</keyword>
<evidence type="ECO:0000313" key="6">
    <source>
        <dbReference type="EMBL" id="MBD3942086.1"/>
    </source>
</evidence>
<reference evidence="6 7" key="1">
    <citation type="submission" date="2020-09" db="EMBL/GenBank/DDBJ databases">
        <title>Isolation and identification of active actinomycetes.</title>
        <authorList>
            <person name="Li X."/>
        </authorList>
    </citation>
    <scope>NUCLEOTIDE SEQUENCE [LARGE SCALE GENOMIC DNA]</scope>
    <source>
        <strain evidence="6 7">NEAU-LLC</strain>
    </source>
</reference>
<gene>
    <name evidence="6" type="ORF">IF188_10295</name>
</gene>
<sequence length="354" mass="37825">MVRKATTLADVAAAAGVSLSTASKVLNGTGRASDETRARIRETAERLDFRPNALARSFANGQSELVGILIEDGSEVFSSMVLRGAERRLAAAGLATLVLDSQEDRRLRSQQVRALDARRVDAVLVIGSGPDYPYPSITHEISCPVAYAFCTSDAATDRSFLPDDYAAGRVAAEHLLSIGRTRIAHITEGTEYGSAQRSRGFTDAIAAAGLQLVTGAPLMGDWSKEWGYRAATELIDGREPFDAVFCANDPIAYGAFAGLRSRGLRVPEDVALIGHDHFLQEPKWRRTEFLTTIDPDLGALGSAAAEFLIDPSSTSAGTSAITPTLYVGRTTVAPDDDATRSKTDDLLAVIDHLL</sequence>
<keyword evidence="3 6" id="KW-0238">DNA-binding</keyword>
<keyword evidence="1" id="KW-0678">Repressor</keyword>
<dbReference type="Gene3D" id="3.40.50.2300">
    <property type="match status" value="2"/>
</dbReference>
<dbReference type="GO" id="GO:0003677">
    <property type="term" value="F:DNA binding"/>
    <property type="evidence" value="ECO:0007669"/>
    <property type="project" value="UniProtKB-KW"/>
</dbReference>
<dbReference type="InterPro" id="IPR000843">
    <property type="entry name" value="HTH_LacI"/>
</dbReference>
<dbReference type="Pfam" id="PF00532">
    <property type="entry name" value="Peripla_BP_1"/>
    <property type="match status" value="1"/>
</dbReference>
<evidence type="ECO:0000256" key="4">
    <source>
        <dbReference type="ARBA" id="ARBA00023163"/>
    </source>
</evidence>
<dbReference type="Proteomes" id="UP000598426">
    <property type="component" value="Unassembled WGS sequence"/>
</dbReference>